<evidence type="ECO:0000313" key="1">
    <source>
        <dbReference type="EMBL" id="CAB4148202.1"/>
    </source>
</evidence>
<sequence>MTRAREKANLTQKVTTSEPTQLTNGMIWLDTDAVAVSQQNLRWTDTPGAGVTLLTGTDDNSITLRYTVGQEEVYVNGVLQVRNSDYTASNGTSITLASATVAGDIIEVMSAVPLSLVDTYTQGQVNAQRDNDNVLFITGAY</sequence>
<gene>
    <name evidence="1" type="ORF">UFOVP429_149</name>
    <name evidence="2" type="ORF">UFOVP696_18</name>
</gene>
<protein>
    <submittedName>
        <fullName evidence="2">Uncharacterized protein</fullName>
    </submittedName>
</protein>
<dbReference type="EMBL" id="LR796484">
    <property type="protein sequence ID" value="CAB4148202.1"/>
    <property type="molecule type" value="Genomic_DNA"/>
</dbReference>
<reference evidence="2" key="1">
    <citation type="submission" date="2020-04" db="EMBL/GenBank/DDBJ databases">
        <authorList>
            <person name="Chiriac C."/>
            <person name="Salcher M."/>
            <person name="Ghai R."/>
            <person name="Kavagutti S V."/>
        </authorList>
    </citation>
    <scope>NUCLEOTIDE SEQUENCE</scope>
</reference>
<accession>A0A6J5NFZ7</accession>
<name>A0A6J5NFZ7_9CAUD</name>
<organism evidence="2">
    <name type="scientific">uncultured Caudovirales phage</name>
    <dbReference type="NCBI Taxonomy" id="2100421"/>
    <lineage>
        <taxon>Viruses</taxon>
        <taxon>Duplodnaviria</taxon>
        <taxon>Heunggongvirae</taxon>
        <taxon>Uroviricota</taxon>
        <taxon>Caudoviricetes</taxon>
        <taxon>Peduoviridae</taxon>
        <taxon>Maltschvirus</taxon>
        <taxon>Maltschvirus maltsch</taxon>
    </lineage>
</organism>
<evidence type="ECO:0000313" key="2">
    <source>
        <dbReference type="EMBL" id="CAB4158129.1"/>
    </source>
</evidence>
<dbReference type="EMBL" id="LR796666">
    <property type="protein sequence ID" value="CAB4158129.1"/>
    <property type="molecule type" value="Genomic_DNA"/>
</dbReference>
<proteinExistence type="predicted"/>